<keyword evidence="1" id="KW-1133">Transmembrane helix</keyword>
<keyword evidence="1" id="KW-0472">Membrane</keyword>
<evidence type="ECO:0000256" key="1">
    <source>
        <dbReference type="SAM" id="Phobius"/>
    </source>
</evidence>
<sequence length="393" mass="42922">MKLRFHKSIAVLATLSLLRGWSSAVIMAFLPLYGIEIGMDFACIGLAVTIANIVTVFSLPLMGWFVDVGGRRPTLFTSTICMALSLLLPAVIQSHIAVMIAYSLFYLSFFSWQIVRGAMVIQMASPTSAATIFATLATLFQLARTVAPSIVGIVISMYGYRVTFLAISMFMFLGSLLITIIPSEKIKTKNKEGFKAILSSIKPKRNEIPLLSVLSIDRFGWMLWFPLLNPYLKVYLELDTEVIGLIASLINGTTIATLIIAGRLADRIGWLTSMLLSEIFAAIGTALLIYAKGIELVMLATIFLGLSIALWIPSFDIAISSVAETPNAIGCAYSRANMVRTLASVPAPMIGGELYTAYPRLPLMIGTALMVLNAVILTTTKRREKLSKRSLRT</sequence>
<dbReference type="SUPFAM" id="SSF103473">
    <property type="entry name" value="MFS general substrate transporter"/>
    <property type="match status" value="1"/>
</dbReference>
<evidence type="ECO:0000259" key="2">
    <source>
        <dbReference type="PROSITE" id="PS50850"/>
    </source>
</evidence>
<feature type="transmembrane region" description="Helical" evidence="1">
    <location>
        <begin position="268"/>
        <end position="290"/>
    </location>
</feature>
<evidence type="ECO:0000313" key="3">
    <source>
        <dbReference type="EMBL" id="HIP57403.1"/>
    </source>
</evidence>
<proteinExistence type="predicted"/>
<feature type="transmembrane region" description="Helical" evidence="1">
    <location>
        <begin position="242"/>
        <end position="261"/>
    </location>
</feature>
<feature type="domain" description="Major facilitator superfamily (MFS) profile" evidence="2">
    <location>
        <begin position="8"/>
        <end position="385"/>
    </location>
</feature>
<feature type="transmembrane region" description="Helical" evidence="1">
    <location>
        <begin position="158"/>
        <end position="181"/>
    </location>
</feature>
<feature type="transmembrane region" description="Helical" evidence="1">
    <location>
        <begin position="98"/>
        <end position="115"/>
    </location>
</feature>
<feature type="transmembrane region" description="Helical" evidence="1">
    <location>
        <begin position="37"/>
        <end position="62"/>
    </location>
</feature>
<gene>
    <name evidence="3" type="ORF">EYH02_04985</name>
</gene>
<feature type="transmembrane region" description="Helical" evidence="1">
    <location>
        <begin position="127"/>
        <end position="146"/>
    </location>
</feature>
<dbReference type="PROSITE" id="PS50850">
    <property type="entry name" value="MFS"/>
    <property type="match status" value="1"/>
</dbReference>
<accession>A0A832YYE5</accession>
<evidence type="ECO:0000313" key="4">
    <source>
        <dbReference type="Proteomes" id="UP000605805"/>
    </source>
</evidence>
<feature type="transmembrane region" description="Helical" evidence="1">
    <location>
        <begin position="296"/>
        <end position="319"/>
    </location>
</feature>
<dbReference type="InterPro" id="IPR020846">
    <property type="entry name" value="MFS_dom"/>
</dbReference>
<keyword evidence="1" id="KW-0812">Transmembrane</keyword>
<dbReference type="Proteomes" id="UP000605805">
    <property type="component" value="Unassembled WGS sequence"/>
</dbReference>
<dbReference type="InterPro" id="IPR011701">
    <property type="entry name" value="MFS"/>
</dbReference>
<reference evidence="3" key="1">
    <citation type="journal article" date="2020" name="ISME J.">
        <title>Gammaproteobacteria mediating utilization of methyl-, sulfur- and petroleum organic compounds in deep ocean hydrothermal plumes.</title>
        <authorList>
            <person name="Zhou Z."/>
            <person name="Liu Y."/>
            <person name="Pan J."/>
            <person name="Cron B.R."/>
            <person name="Toner B.M."/>
            <person name="Anantharaman K."/>
            <person name="Breier J.A."/>
            <person name="Dick G.J."/>
            <person name="Li M."/>
        </authorList>
    </citation>
    <scope>NUCLEOTIDE SEQUENCE</scope>
    <source>
        <strain evidence="3">SZUA-1435</strain>
    </source>
</reference>
<name>A0A832YYE5_9CREN</name>
<dbReference type="PANTHER" id="PTHR23518">
    <property type="entry name" value="C-METHYLTRANSFERASE"/>
    <property type="match status" value="1"/>
</dbReference>
<dbReference type="AlphaFoldDB" id="A0A832YYE5"/>
<dbReference type="InterPro" id="IPR036259">
    <property type="entry name" value="MFS_trans_sf"/>
</dbReference>
<dbReference type="EMBL" id="DQTV01000094">
    <property type="protein sequence ID" value="HIP57403.1"/>
    <property type="molecule type" value="Genomic_DNA"/>
</dbReference>
<dbReference type="PANTHER" id="PTHR23518:SF2">
    <property type="entry name" value="MAJOR FACILITATOR SUPERFAMILY TRANSPORTER"/>
    <property type="match status" value="1"/>
</dbReference>
<dbReference type="Gene3D" id="1.20.1250.20">
    <property type="entry name" value="MFS general substrate transporter like domains"/>
    <property type="match status" value="2"/>
</dbReference>
<comment type="caution">
    <text evidence="3">The sequence shown here is derived from an EMBL/GenBank/DDBJ whole genome shotgun (WGS) entry which is preliminary data.</text>
</comment>
<organism evidence="3 4">
    <name type="scientific">Ignisphaera aggregans</name>
    <dbReference type="NCBI Taxonomy" id="334771"/>
    <lineage>
        <taxon>Archaea</taxon>
        <taxon>Thermoproteota</taxon>
        <taxon>Thermoprotei</taxon>
        <taxon>Desulfurococcales</taxon>
        <taxon>Desulfurococcaceae</taxon>
        <taxon>Ignisphaera</taxon>
    </lineage>
</organism>
<dbReference type="Pfam" id="PF07690">
    <property type="entry name" value="MFS_1"/>
    <property type="match status" value="1"/>
</dbReference>
<feature type="transmembrane region" description="Helical" evidence="1">
    <location>
        <begin position="363"/>
        <end position="380"/>
    </location>
</feature>
<dbReference type="GO" id="GO:0022857">
    <property type="term" value="F:transmembrane transporter activity"/>
    <property type="evidence" value="ECO:0007669"/>
    <property type="project" value="InterPro"/>
</dbReference>
<protein>
    <submittedName>
        <fullName evidence="3">MFS transporter</fullName>
    </submittedName>
</protein>